<reference evidence="2" key="1">
    <citation type="journal article" date="2024" name="Proc. Natl. Acad. Sci. U.S.A.">
        <title>Extraordinary preservation of gene collinearity over three hundred million years revealed in homosporous lycophytes.</title>
        <authorList>
            <person name="Li C."/>
            <person name="Wickell D."/>
            <person name="Kuo L.Y."/>
            <person name="Chen X."/>
            <person name="Nie B."/>
            <person name="Liao X."/>
            <person name="Peng D."/>
            <person name="Ji J."/>
            <person name="Jenkins J."/>
            <person name="Williams M."/>
            <person name="Shu S."/>
            <person name="Plott C."/>
            <person name="Barry K."/>
            <person name="Rajasekar S."/>
            <person name="Grimwood J."/>
            <person name="Han X."/>
            <person name="Sun S."/>
            <person name="Hou Z."/>
            <person name="He W."/>
            <person name="Dai G."/>
            <person name="Sun C."/>
            <person name="Schmutz J."/>
            <person name="Leebens-Mack J.H."/>
            <person name="Li F.W."/>
            <person name="Wang L."/>
        </authorList>
    </citation>
    <scope>NUCLEOTIDE SEQUENCE [LARGE SCALE GENOMIC DNA]</scope>
    <source>
        <strain evidence="2">cv. PW_Plant_1</strain>
    </source>
</reference>
<evidence type="ECO:0000313" key="1">
    <source>
        <dbReference type="EMBL" id="KAJ7546224.1"/>
    </source>
</evidence>
<protein>
    <submittedName>
        <fullName evidence="1">Uncharacterized protein</fullName>
    </submittedName>
</protein>
<name>A0ACC2CW16_DIPCM</name>
<dbReference type="EMBL" id="CM055099">
    <property type="protein sequence ID" value="KAJ7546224.1"/>
    <property type="molecule type" value="Genomic_DNA"/>
</dbReference>
<proteinExistence type="predicted"/>
<keyword evidence="2" id="KW-1185">Reference proteome</keyword>
<dbReference type="Proteomes" id="UP001162992">
    <property type="component" value="Chromosome 8"/>
</dbReference>
<evidence type="ECO:0000313" key="2">
    <source>
        <dbReference type="Proteomes" id="UP001162992"/>
    </source>
</evidence>
<comment type="caution">
    <text evidence="1">The sequence shown here is derived from an EMBL/GenBank/DDBJ whole genome shotgun (WGS) entry which is preliminary data.</text>
</comment>
<gene>
    <name evidence="1" type="ORF">O6H91_08G030700</name>
</gene>
<sequence>MWLRLRHRILQTLGCGSKRAPASNRFSGRGREKLLEINDELNATRGIIAAQTGAEVSSLKLKTRSTTGEWTPVLGRGSALDASAASVPLLQSPVVGLRSLEIATIASDNENLSGRDLTAGRKVVARTSWVASKAYVVLIIRNKSWKQISKAAVAFTITAASCFWFGKQVVIGTMAVIAIYLCSRFWRVWNIRRSTVTEVQTNQLRTSEKKNSAESGFLISRQAHPESAIPSLYAPEHGRHSSNLSSDSHVVSPEISTQYTPYSSPDTSSSGTSASQYSKQFRHSGRVEIRFNKKLPKIQDASSSQPESNREELLFTPSQIMQTTSRTSDQRSKTLLSKHIGSHLDVRGQIRFSTAMGCFSVIIMLSSIFLGRILAIVLTSFSFVLFHKLISRSNRNQEIMLRGSSKIQTVGVKVIKRPETSTSHFDITSSEYRKKVIIDGLLERPNRRSMQT</sequence>
<accession>A0ACC2CW16</accession>
<organism evidence="1 2">
    <name type="scientific">Diphasiastrum complanatum</name>
    <name type="common">Issler's clubmoss</name>
    <name type="synonym">Lycopodium complanatum</name>
    <dbReference type="NCBI Taxonomy" id="34168"/>
    <lineage>
        <taxon>Eukaryota</taxon>
        <taxon>Viridiplantae</taxon>
        <taxon>Streptophyta</taxon>
        <taxon>Embryophyta</taxon>
        <taxon>Tracheophyta</taxon>
        <taxon>Lycopodiopsida</taxon>
        <taxon>Lycopodiales</taxon>
        <taxon>Lycopodiaceae</taxon>
        <taxon>Lycopodioideae</taxon>
        <taxon>Diphasiastrum</taxon>
    </lineage>
</organism>